<keyword evidence="2" id="KW-0808">Transferase</keyword>
<dbReference type="InterPro" id="IPR011009">
    <property type="entry name" value="Kinase-like_dom_sf"/>
</dbReference>
<comment type="caution">
    <text evidence="2">The sequence shown here is derived from an EMBL/GenBank/DDBJ whole genome shotgun (WGS) entry which is preliminary data.</text>
</comment>
<protein>
    <submittedName>
        <fullName evidence="2">Kinase-like domain-containing protein</fullName>
    </submittedName>
</protein>
<organism evidence="2 3">
    <name type="scientific">Rhizophagus clarus</name>
    <dbReference type="NCBI Taxonomy" id="94130"/>
    <lineage>
        <taxon>Eukaryota</taxon>
        <taxon>Fungi</taxon>
        <taxon>Fungi incertae sedis</taxon>
        <taxon>Mucoromycota</taxon>
        <taxon>Glomeromycotina</taxon>
        <taxon>Glomeromycetes</taxon>
        <taxon>Glomerales</taxon>
        <taxon>Glomeraceae</taxon>
        <taxon>Rhizophagus</taxon>
    </lineage>
</organism>
<dbReference type="PROSITE" id="PS50011">
    <property type="entry name" value="PROTEIN_KINASE_DOM"/>
    <property type="match status" value="1"/>
</dbReference>
<dbReference type="AlphaFoldDB" id="A0A8H3M878"/>
<accession>A0A8H3M878</accession>
<dbReference type="EMBL" id="BLAL01000278">
    <property type="protein sequence ID" value="GES99316.1"/>
    <property type="molecule type" value="Genomic_DNA"/>
</dbReference>
<dbReference type="Pfam" id="PF07714">
    <property type="entry name" value="PK_Tyr_Ser-Thr"/>
    <property type="match status" value="1"/>
</dbReference>
<evidence type="ECO:0000313" key="2">
    <source>
        <dbReference type="EMBL" id="GES99316.1"/>
    </source>
</evidence>
<reference evidence="2" key="1">
    <citation type="submission" date="2019-10" db="EMBL/GenBank/DDBJ databases">
        <title>Conservation and host-specific expression of non-tandemly repeated heterogenous ribosome RNA gene in arbuscular mycorrhizal fungi.</title>
        <authorList>
            <person name="Maeda T."/>
            <person name="Kobayashi Y."/>
            <person name="Nakagawa T."/>
            <person name="Ezawa T."/>
            <person name="Yamaguchi K."/>
            <person name="Bino T."/>
            <person name="Nishimoto Y."/>
            <person name="Shigenobu S."/>
            <person name="Kawaguchi M."/>
        </authorList>
    </citation>
    <scope>NUCLEOTIDE SEQUENCE</scope>
    <source>
        <strain evidence="2">HR1</strain>
    </source>
</reference>
<gene>
    <name evidence="2" type="ORF">RCL2_002582600</name>
</gene>
<dbReference type="SUPFAM" id="SSF56112">
    <property type="entry name" value="Protein kinase-like (PK-like)"/>
    <property type="match status" value="1"/>
</dbReference>
<dbReference type="Proteomes" id="UP000615446">
    <property type="component" value="Unassembled WGS sequence"/>
</dbReference>
<dbReference type="PANTHER" id="PTHR44329">
    <property type="entry name" value="SERINE/THREONINE-PROTEIN KINASE TNNI3K-RELATED"/>
    <property type="match status" value="1"/>
</dbReference>
<feature type="domain" description="Protein kinase" evidence="1">
    <location>
        <begin position="70"/>
        <end position="359"/>
    </location>
</feature>
<dbReference type="InterPro" id="IPR051681">
    <property type="entry name" value="Ser/Thr_Kinases-Pseudokinases"/>
</dbReference>
<evidence type="ECO:0000259" key="1">
    <source>
        <dbReference type="PROSITE" id="PS50011"/>
    </source>
</evidence>
<sequence>MVQRMCSFLHNRRTSENRKIDKFIKSTIYNARNCCSYYNYGRTYNNSDSNDDEDNIDYPIFLEWVPFNRFEDIKQIGEGGFSKVYSALWIDGKAKYDKQDDGSWKKRESEPIRVALKRLNGSQNISVEYLVEIEKQWNYYSTMIRTNALKFYGMTKELETKEFMMIIKFSEKGNLRNLILNYFNDILWEDKIMILSKLSHNLRKLHKLDYCHKNFHSGNIFVKYNKNDRKEYDDDYDDDAIYISDFGLSGPSYKQEANNKVCGVLPYIAPEVLNGEPYTLFSDIYSFGIIMTEISSGRPPFHERKHDIGLSLEICNGLRPEFEEGTPEIYKKLAYKCMNAIPDQRPTVIELFKVLKFWYYSCDNLYYYGEKEKFGYKEKVIRAMFEEAGKKIPSISTPYEKNPDAIYTSRMFTFNSYQNPLIPLLLFHI</sequence>
<keyword evidence="2" id="KW-0418">Kinase</keyword>
<dbReference type="GO" id="GO:0004674">
    <property type="term" value="F:protein serine/threonine kinase activity"/>
    <property type="evidence" value="ECO:0007669"/>
    <property type="project" value="TreeGrafter"/>
</dbReference>
<dbReference type="Gene3D" id="1.10.510.10">
    <property type="entry name" value="Transferase(Phosphotransferase) domain 1"/>
    <property type="match status" value="1"/>
</dbReference>
<evidence type="ECO:0000313" key="3">
    <source>
        <dbReference type="Proteomes" id="UP000615446"/>
    </source>
</evidence>
<dbReference type="InterPro" id="IPR000719">
    <property type="entry name" value="Prot_kinase_dom"/>
</dbReference>
<proteinExistence type="predicted"/>
<dbReference type="InterPro" id="IPR001245">
    <property type="entry name" value="Ser-Thr/Tyr_kinase_cat_dom"/>
</dbReference>
<name>A0A8H3M878_9GLOM</name>
<dbReference type="GO" id="GO:0005524">
    <property type="term" value="F:ATP binding"/>
    <property type="evidence" value="ECO:0007669"/>
    <property type="project" value="InterPro"/>
</dbReference>
<dbReference type="OrthoDB" id="4062651at2759"/>